<dbReference type="PANTHER" id="PTHR11685">
    <property type="entry name" value="RBR FAMILY RING FINGER AND IBR DOMAIN-CONTAINING"/>
    <property type="match status" value="1"/>
</dbReference>
<dbReference type="EMBL" id="JBANRG010000006">
    <property type="protein sequence ID" value="KAK7465792.1"/>
    <property type="molecule type" value="Genomic_DNA"/>
</dbReference>
<evidence type="ECO:0000256" key="11">
    <source>
        <dbReference type="PROSITE-ProRule" id="PRU00175"/>
    </source>
</evidence>
<dbReference type="CDD" id="cd20354">
    <property type="entry name" value="Rcat_RBR_RNF14"/>
    <property type="match status" value="1"/>
</dbReference>
<evidence type="ECO:0000256" key="3">
    <source>
        <dbReference type="ARBA" id="ARBA00012251"/>
    </source>
</evidence>
<evidence type="ECO:0000256" key="8">
    <source>
        <dbReference type="ARBA" id="ARBA00022786"/>
    </source>
</evidence>
<protein>
    <recommendedName>
        <fullName evidence="3">RBR-type E3 ubiquitin transferase</fullName>
        <ecNumber evidence="3">2.3.2.31</ecNumber>
    </recommendedName>
</protein>
<dbReference type="CDD" id="cd23134">
    <property type="entry name" value="RING-HC_ITT1-like"/>
    <property type="match status" value="1"/>
</dbReference>
<dbReference type="CDD" id="cd23820">
    <property type="entry name" value="RWD_RNF14"/>
    <property type="match status" value="1"/>
</dbReference>
<dbReference type="PROSITE" id="PS50908">
    <property type="entry name" value="RWD"/>
    <property type="match status" value="1"/>
</dbReference>
<evidence type="ECO:0000256" key="9">
    <source>
        <dbReference type="ARBA" id="ARBA00022833"/>
    </source>
</evidence>
<feature type="domain" description="RING-type" evidence="14">
    <location>
        <begin position="184"/>
        <end position="439"/>
    </location>
</feature>
<gene>
    <name evidence="16" type="ORF">VKT23_005764</name>
    <name evidence="15" type="ORF">VKT23_007164</name>
</gene>
<comment type="pathway">
    <text evidence="2">Protein modification; protein ubiquitination.</text>
</comment>
<keyword evidence="9" id="KW-0862">Zinc</keyword>
<evidence type="ECO:0000313" key="17">
    <source>
        <dbReference type="Proteomes" id="UP001498398"/>
    </source>
</evidence>
<dbReference type="PROSITE" id="PS51873">
    <property type="entry name" value="TRIAD"/>
    <property type="match status" value="1"/>
</dbReference>
<evidence type="ECO:0000259" key="14">
    <source>
        <dbReference type="PROSITE" id="PS51873"/>
    </source>
</evidence>
<dbReference type="InterPro" id="IPR031127">
    <property type="entry name" value="E3_UB_ligase_RBR"/>
</dbReference>
<dbReference type="CDD" id="cd20341">
    <property type="entry name" value="BRcat_RBR_RNF14"/>
    <property type="match status" value="1"/>
</dbReference>
<dbReference type="EMBL" id="JBANRG010000009">
    <property type="protein sequence ID" value="KAK7463827.1"/>
    <property type="molecule type" value="Genomic_DNA"/>
</dbReference>
<keyword evidence="5" id="KW-0479">Metal-binding</keyword>
<dbReference type="SUPFAM" id="SSF54495">
    <property type="entry name" value="UBC-like"/>
    <property type="match status" value="1"/>
</dbReference>
<evidence type="ECO:0000256" key="6">
    <source>
        <dbReference type="ARBA" id="ARBA00022737"/>
    </source>
</evidence>
<evidence type="ECO:0000256" key="1">
    <source>
        <dbReference type="ARBA" id="ARBA00001798"/>
    </source>
</evidence>
<dbReference type="PROSITE" id="PS00518">
    <property type="entry name" value="ZF_RING_1"/>
    <property type="match status" value="1"/>
</dbReference>
<comment type="catalytic activity">
    <reaction evidence="1">
        <text>[E2 ubiquitin-conjugating enzyme]-S-ubiquitinyl-L-cysteine + [acceptor protein]-L-lysine = [E2 ubiquitin-conjugating enzyme]-L-cysteine + [acceptor protein]-N(6)-ubiquitinyl-L-lysine.</text>
        <dbReference type="EC" id="2.3.2.31"/>
    </reaction>
</comment>
<comment type="similarity">
    <text evidence="10">Belongs to the RBR family. RNF14 subfamily.</text>
</comment>
<proteinExistence type="inferred from homology"/>
<comment type="caution">
    <text evidence="15">The sequence shown here is derived from an EMBL/GenBank/DDBJ whole genome shotgun (WGS) entry which is preliminary data.</text>
</comment>
<keyword evidence="4" id="KW-0808">Transferase</keyword>
<dbReference type="Gene3D" id="3.10.110.10">
    <property type="entry name" value="Ubiquitin Conjugating Enzyme"/>
    <property type="match status" value="1"/>
</dbReference>
<dbReference type="InterPro" id="IPR006575">
    <property type="entry name" value="RWD_dom"/>
</dbReference>
<evidence type="ECO:0000256" key="4">
    <source>
        <dbReference type="ARBA" id="ARBA00022679"/>
    </source>
</evidence>
<evidence type="ECO:0000256" key="5">
    <source>
        <dbReference type="ARBA" id="ARBA00022723"/>
    </source>
</evidence>
<evidence type="ECO:0000313" key="15">
    <source>
        <dbReference type="EMBL" id="KAK7463827.1"/>
    </source>
</evidence>
<dbReference type="SUPFAM" id="SSF57850">
    <property type="entry name" value="RING/U-box"/>
    <property type="match status" value="3"/>
</dbReference>
<dbReference type="InterPro" id="IPR001841">
    <property type="entry name" value="Znf_RING"/>
</dbReference>
<dbReference type="Gene3D" id="1.20.120.1750">
    <property type="match status" value="1"/>
</dbReference>
<dbReference type="Proteomes" id="UP001498398">
    <property type="component" value="Unassembled WGS sequence"/>
</dbReference>
<keyword evidence="17" id="KW-1185">Reference proteome</keyword>
<dbReference type="InterPro" id="IPR017907">
    <property type="entry name" value="Znf_RING_CS"/>
</dbReference>
<keyword evidence="7 11" id="KW-0863">Zinc-finger</keyword>
<dbReference type="Pfam" id="PF01485">
    <property type="entry name" value="IBR"/>
    <property type="match status" value="1"/>
</dbReference>
<evidence type="ECO:0000259" key="13">
    <source>
        <dbReference type="PROSITE" id="PS50908"/>
    </source>
</evidence>
<evidence type="ECO:0000256" key="2">
    <source>
        <dbReference type="ARBA" id="ARBA00004906"/>
    </source>
</evidence>
<evidence type="ECO:0000313" key="16">
    <source>
        <dbReference type="EMBL" id="KAK7465792.1"/>
    </source>
</evidence>
<keyword evidence="8" id="KW-0833">Ubl conjugation pathway</keyword>
<sequence length="457" mass="51568">MAGATDADDCRSLQLEEYEVLESIYPDYVLNTASFSTDNSLKLEVPVEFSEPQSVLISNDEGFSSANEREARTLSLSILPPLLLHLSFPASYPASQPPIIESIRSTHLWLPHITKLYSLLTDKWQEGDGCLFDWIRFVHDGEFLDDMGLRKGLKIELTHAAPQILAPLLTAYEASAKSTEFNQNSYSCSICLSHFKGSKCLKLSCHHIFCRSCLDDFWGLCIKEGDVGRVGCPDPECVKEGRQASEEEVARVVTNDQVVRWRWLKEKALAEKDPTIIHCPMSFCQNPVPKPPVIDGKESGWDRLRTCSKCSYSFCAFCKRTWHGPLSACPISVSETLVREYLGHPENSPERLVIERRFGRGNILKLVATYEEEQLNKKWMEESTTPCPGCGTHVEKSLGCAHMACKCGIHFCYRCGQRLQPANPYVHFSTPGLPCYNKLFDFNAVSDPDEWVFMEEL</sequence>
<dbReference type="PROSITE" id="PS50089">
    <property type="entry name" value="ZF_RING_2"/>
    <property type="match status" value="1"/>
</dbReference>
<name>A0ABR1JRA9_9AGAR</name>
<evidence type="ECO:0000256" key="7">
    <source>
        <dbReference type="ARBA" id="ARBA00022771"/>
    </source>
</evidence>
<evidence type="ECO:0000259" key="12">
    <source>
        <dbReference type="PROSITE" id="PS50089"/>
    </source>
</evidence>
<dbReference type="Pfam" id="PF26200">
    <property type="entry name" value="Rcat_RNF216"/>
    <property type="match status" value="1"/>
</dbReference>
<feature type="domain" description="RWD" evidence="13">
    <location>
        <begin position="16"/>
        <end position="147"/>
    </location>
</feature>
<dbReference type="InterPro" id="IPR002867">
    <property type="entry name" value="IBR_dom"/>
</dbReference>
<dbReference type="SMART" id="SM00591">
    <property type="entry name" value="RWD"/>
    <property type="match status" value="1"/>
</dbReference>
<dbReference type="InterPro" id="IPR013083">
    <property type="entry name" value="Znf_RING/FYVE/PHD"/>
</dbReference>
<evidence type="ECO:0000256" key="10">
    <source>
        <dbReference type="ARBA" id="ARBA00044508"/>
    </source>
</evidence>
<dbReference type="InterPro" id="IPR044066">
    <property type="entry name" value="TRIAD_supradom"/>
</dbReference>
<organism evidence="15 17">
    <name type="scientific">Marasmiellus scandens</name>
    <dbReference type="NCBI Taxonomy" id="2682957"/>
    <lineage>
        <taxon>Eukaryota</taxon>
        <taxon>Fungi</taxon>
        <taxon>Dikarya</taxon>
        <taxon>Basidiomycota</taxon>
        <taxon>Agaricomycotina</taxon>
        <taxon>Agaricomycetes</taxon>
        <taxon>Agaricomycetidae</taxon>
        <taxon>Agaricales</taxon>
        <taxon>Marasmiineae</taxon>
        <taxon>Omphalotaceae</taxon>
        <taxon>Marasmiellus</taxon>
    </lineage>
</organism>
<accession>A0ABR1JRA9</accession>
<dbReference type="Gene3D" id="3.30.40.10">
    <property type="entry name" value="Zinc/RING finger domain, C3HC4 (zinc finger)"/>
    <property type="match status" value="1"/>
</dbReference>
<feature type="domain" description="RING-type" evidence="12">
    <location>
        <begin position="188"/>
        <end position="233"/>
    </location>
</feature>
<reference evidence="15 17" key="1">
    <citation type="submission" date="2024-01" db="EMBL/GenBank/DDBJ databases">
        <title>A draft genome for the cacao thread blight pathogen Marasmiellus scandens.</title>
        <authorList>
            <person name="Baruah I.K."/>
            <person name="Leung J."/>
            <person name="Bukari Y."/>
            <person name="Amoako-Attah I."/>
            <person name="Meinhardt L.W."/>
            <person name="Bailey B.A."/>
            <person name="Cohen S.P."/>
        </authorList>
    </citation>
    <scope>NUCLEOTIDE SEQUENCE [LARGE SCALE GENOMIC DNA]</scope>
    <source>
        <strain evidence="15 17">GH-19</strain>
    </source>
</reference>
<dbReference type="InterPro" id="IPR047548">
    <property type="entry name" value="Rcat_RBR_RNF14"/>
</dbReference>
<dbReference type="Pfam" id="PF05773">
    <property type="entry name" value="RWD"/>
    <property type="match status" value="1"/>
</dbReference>
<dbReference type="SMART" id="SM00647">
    <property type="entry name" value="IBR"/>
    <property type="match status" value="2"/>
</dbReference>
<keyword evidence="6" id="KW-0677">Repeat</keyword>
<dbReference type="EC" id="2.3.2.31" evidence="3"/>
<dbReference type="InterPro" id="IPR016135">
    <property type="entry name" value="UBQ-conjugating_enzyme/RWD"/>
</dbReference>